<keyword evidence="6 7" id="KW-0472">Membrane</keyword>
<dbReference type="Gene3D" id="1.10.3720.10">
    <property type="entry name" value="MetI-like"/>
    <property type="match status" value="1"/>
</dbReference>
<dbReference type="eggNOG" id="COG0601">
    <property type="taxonomic scope" value="Bacteria"/>
</dbReference>
<dbReference type="InterPro" id="IPR000515">
    <property type="entry name" value="MetI-like"/>
</dbReference>
<dbReference type="AlphaFoldDB" id="K6VPT2"/>
<proteinExistence type="inferred from homology"/>
<organism evidence="9 10">
    <name type="scientific">Austwickia chelonae NBRC 105200</name>
    <dbReference type="NCBI Taxonomy" id="1184607"/>
    <lineage>
        <taxon>Bacteria</taxon>
        <taxon>Bacillati</taxon>
        <taxon>Actinomycetota</taxon>
        <taxon>Actinomycetes</taxon>
        <taxon>Micrococcales</taxon>
        <taxon>Dermatophilaceae</taxon>
        <taxon>Austwickia</taxon>
    </lineage>
</organism>
<gene>
    <name evidence="9" type="ORF">AUCHE_16_01720</name>
</gene>
<dbReference type="PANTHER" id="PTHR43163:SF9">
    <property type="entry name" value="ABC TRANSPORTER PERMEASE PROTEIN"/>
    <property type="match status" value="1"/>
</dbReference>
<dbReference type="GO" id="GO:0055085">
    <property type="term" value="P:transmembrane transport"/>
    <property type="evidence" value="ECO:0007669"/>
    <property type="project" value="InterPro"/>
</dbReference>
<keyword evidence="4 7" id="KW-0812">Transmembrane</keyword>
<comment type="caution">
    <text evidence="9">The sequence shown here is derived from an EMBL/GenBank/DDBJ whole genome shotgun (WGS) entry which is preliminary data.</text>
</comment>
<feature type="transmembrane region" description="Helical" evidence="7">
    <location>
        <begin position="194"/>
        <end position="220"/>
    </location>
</feature>
<dbReference type="EMBL" id="BAGZ01000016">
    <property type="protein sequence ID" value="GAB78749.1"/>
    <property type="molecule type" value="Genomic_DNA"/>
</dbReference>
<feature type="transmembrane region" description="Helical" evidence="7">
    <location>
        <begin position="21"/>
        <end position="46"/>
    </location>
</feature>
<dbReference type="GO" id="GO:0005886">
    <property type="term" value="C:plasma membrane"/>
    <property type="evidence" value="ECO:0007669"/>
    <property type="project" value="UniProtKB-SubCell"/>
</dbReference>
<evidence type="ECO:0000256" key="6">
    <source>
        <dbReference type="ARBA" id="ARBA00023136"/>
    </source>
</evidence>
<evidence type="ECO:0000256" key="4">
    <source>
        <dbReference type="ARBA" id="ARBA00022692"/>
    </source>
</evidence>
<dbReference type="SUPFAM" id="SSF161098">
    <property type="entry name" value="MetI-like"/>
    <property type="match status" value="1"/>
</dbReference>
<evidence type="ECO:0000313" key="10">
    <source>
        <dbReference type="Proteomes" id="UP000008495"/>
    </source>
</evidence>
<evidence type="ECO:0000256" key="1">
    <source>
        <dbReference type="ARBA" id="ARBA00004651"/>
    </source>
</evidence>
<evidence type="ECO:0000256" key="3">
    <source>
        <dbReference type="ARBA" id="ARBA00022475"/>
    </source>
</evidence>
<feature type="transmembrane region" description="Helical" evidence="7">
    <location>
        <begin position="119"/>
        <end position="142"/>
    </location>
</feature>
<feature type="transmembrane region" description="Helical" evidence="7">
    <location>
        <begin position="301"/>
        <end position="329"/>
    </location>
</feature>
<comment type="subcellular location">
    <subcellularLocation>
        <location evidence="1 7">Cell membrane</location>
        <topology evidence="1 7">Multi-pass membrane protein</topology>
    </subcellularLocation>
</comment>
<name>K6VPT2_9MICO</name>
<evidence type="ECO:0000313" key="9">
    <source>
        <dbReference type="EMBL" id="GAB78749.1"/>
    </source>
</evidence>
<keyword evidence="2 7" id="KW-0813">Transport</keyword>
<keyword evidence="3" id="KW-1003">Cell membrane</keyword>
<dbReference type="CDD" id="cd06261">
    <property type="entry name" value="TM_PBP2"/>
    <property type="match status" value="1"/>
</dbReference>
<keyword evidence="5 7" id="KW-1133">Transmembrane helix</keyword>
<dbReference type="Proteomes" id="UP000008495">
    <property type="component" value="Unassembled WGS sequence"/>
</dbReference>
<evidence type="ECO:0000256" key="7">
    <source>
        <dbReference type="RuleBase" id="RU363032"/>
    </source>
</evidence>
<evidence type="ECO:0000259" key="8">
    <source>
        <dbReference type="PROSITE" id="PS50928"/>
    </source>
</evidence>
<dbReference type="OrthoDB" id="9778910at2"/>
<keyword evidence="10" id="KW-1185">Reference proteome</keyword>
<dbReference type="PANTHER" id="PTHR43163">
    <property type="entry name" value="DIPEPTIDE TRANSPORT SYSTEM PERMEASE PROTEIN DPPB-RELATED"/>
    <property type="match status" value="1"/>
</dbReference>
<evidence type="ECO:0000256" key="5">
    <source>
        <dbReference type="ARBA" id="ARBA00022989"/>
    </source>
</evidence>
<reference evidence="9 10" key="1">
    <citation type="submission" date="2012-08" db="EMBL/GenBank/DDBJ databases">
        <title>Whole genome shotgun sequence of Austwickia chelonae NBRC 105200.</title>
        <authorList>
            <person name="Yoshida I."/>
            <person name="Hosoyama A."/>
            <person name="Tsuchikane K."/>
            <person name="Katsumata H."/>
            <person name="Ando Y."/>
            <person name="Ohji S."/>
            <person name="Hamada M."/>
            <person name="Tamura T."/>
            <person name="Yamazoe A."/>
            <person name="Yamazaki S."/>
            <person name="Fujita N."/>
        </authorList>
    </citation>
    <scope>NUCLEOTIDE SEQUENCE [LARGE SCALE GENOMIC DNA]</scope>
    <source>
        <strain evidence="9 10">NBRC 105200</strain>
    </source>
</reference>
<dbReference type="Pfam" id="PF00528">
    <property type="entry name" value="BPD_transp_1"/>
    <property type="match status" value="1"/>
</dbReference>
<sequence length="335" mass="35669">MTLCPTGPSRWRRRRRDAVLLVARRTAVAVPIVVAVSLGVFLLSAFSPFDPLIAFLGDRVQNVSLDERRRMAASLGLDKSWWESWLIWVEALARGDLGHSRVYRQPVAEVFAQRLPWTMLLSGVGIVLGSVISVVMGVRAGLRPGSWSDRIATTFAVLLGALPSYVVSLGAIMIFSLGLGLFPTGGLSRPGDPITAAGVALHVTLPAVVLGLSLVPWLLLSVRASVHETVRSEAVAGAVARGIPPRTIVRAHILPVSLAPVVTLLGTRLPELVVGAVIVEEIFAWPGLAQATVSSAQQLDFALLSALTIATTLLVLLGSLLADAIYLFLDPRVTP</sequence>
<dbReference type="PROSITE" id="PS50928">
    <property type="entry name" value="ABC_TM1"/>
    <property type="match status" value="1"/>
</dbReference>
<dbReference type="STRING" id="100225.SAMN05421595_2402"/>
<dbReference type="RefSeq" id="WP_006503506.1">
    <property type="nucleotide sequence ID" value="NZ_BAGZ01000016.1"/>
</dbReference>
<feature type="transmembrane region" description="Helical" evidence="7">
    <location>
        <begin position="154"/>
        <end position="182"/>
    </location>
</feature>
<dbReference type="InterPro" id="IPR035906">
    <property type="entry name" value="MetI-like_sf"/>
</dbReference>
<comment type="similarity">
    <text evidence="7">Belongs to the binding-protein-dependent transport system permease family.</text>
</comment>
<evidence type="ECO:0000256" key="2">
    <source>
        <dbReference type="ARBA" id="ARBA00022448"/>
    </source>
</evidence>
<feature type="domain" description="ABC transmembrane type-1" evidence="8">
    <location>
        <begin position="115"/>
        <end position="322"/>
    </location>
</feature>
<protein>
    <submittedName>
        <fullName evidence="9">Putative ABC transporter permease protein</fullName>
    </submittedName>
</protein>
<accession>K6VPT2</accession>